<proteinExistence type="predicted"/>
<feature type="coiled-coil region" evidence="1">
    <location>
        <begin position="64"/>
        <end position="92"/>
    </location>
</feature>
<organism evidence="2 3">
    <name type="scientific">Euphydryas editha</name>
    <name type="common">Edith's checkerspot</name>
    <dbReference type="NCBI Taxonomy" id="104508"/>
    <lineage>
        <taxon>Eukaryota</taxon>
        <taxon>Metazoa</taxon>
        <taxon>Ecdysozoa</taxon>
        <taxon>Arthropoda</taxon>
        <taxon>Hexapoda</taxon>
        <taxon>Insecta</taxon>
        <taxon>Pterygota</taxon>
        <taxon>Neoptera</taxon>
        <taxon>Endopterygota</taxon>
        <taxon>Lepidoptera</taxon>
        <taxon>Glossata</taxon>
        <taxon>Ditrysia</taxon>
        <taxon>Papilionoidea</taxon>
        <taxon>Nymphalidae</taxon>
        <taxon>Nymphalinae</taxon>
        <taxon>Euphydryas</taxon>
    </lineage>
</organism>
<dbReference type="EMBL" id="CAKOGL010000001">
    <property type="protein sequence ID" value="CAH2083681.1"/>
    <property type="molecule type" value="Genomic_DNA"/>
</dbReference>
<accession>A0AAU9TA36</accession>
<evidence type="ECO:0000256" key="1">
    <source>
        <dbReference type="SAM" id="Coils"/>
    </source>
</evidence>
<keyword evidence="3" id="KW-1185">Reference proteome</keyword>
<reference evidence="2" key="1">
    <citation type="submission" date="2022-03" db="EMBL/GenBank/DDBJ databases">
        <authorList>
            <person name="Tunstrom K."/>
        </authorList>
    </citation>
    <scope>NUCLEOTIDE SEQUENCE</scope>
</reference>
<evidence type="ECO:0000313" key="3">
    <source>
        <dbReference type="Proteomes" id="UP001153954"/>
    </source>
</evidence>
<protein>
    <submittedName>
        <fullName evidence="2">Uncharacterized protein</fullName>
    </submittedName>
</protein>
<dbReference type="AlphaFoldDB" id="A0AAU9TA36"/>
<comment type="caution">
    <text evidence="2">The sequence shown here is derived from an EMBL/GenBank/DDBJ whole genome shotgun (WGS) entry which is preliminary data.</text>
</comment>
<evidence type="ECO:0000313" key="2">
    <source>
        <dbReference type="EMBL" id="CAH2083681.1"/>
    </source>
</evidence>
<keyword evidence="1" id="KW-0175">Coiled coil</keyword>
<dbReference type="Proteomes" id="UP001153954">
    <property type="component" value="Unassembled WGS sequence"/>
</dbReference>
<gene>
    <name evidence="2" type="ORF">EEDITHA_LOCUS327</name>
</gene>
<sequence length="128" mass="15785">MVGHVKKPIDYKSDVLFDTIKQTELIQKLFLEIYHLVNMVNEIPRKYSNMPEFTHHDTMDTSKIIEAQNKLEENLKRREKERKRRLKEMRKERELYIKGEIDVLKQKAKKPSNKWWPIDYGWEIDYYW</sequence>
<name>A0AAU9TA36_EUPED</name>